<protein>
    <submittedName>
        <fullName evidence="2">AbrB family transcriptional regulator</fullName>
    </submittedName>
</protein>
<accession>A0A2T9XAD4</accession>
<name>A0A2T9XAD4_9CREN</name>
<dbReference type="PANTHER" id="PTHR34860">
    <property type="entry name" value="REPRESSOR-LIKE PROTEIN SSO7C3"/>
    <property type="match status" value="1"/>
</dbReference>
<dbReference type="Proteomes" id="UP000245638">
    <property type="component" value="Unassembled WGS sequence"/>
</dbReference>
<dbReference type="SMART" id="SM00966">
    <property type="entry name" value="SpoVT_AbrB"/>
    <property type="match status" value="1"/>
</dbReference>
<organism evidence="2 3">
    <name type="scientific">Acidianus hospitalis</name>
    <dbReference type="NCBI Taxonomy" id="563177"/>
    <lineage>
        <taxon>Archaea</taxon>
        <taxon>Thermoproteota</taxon>
        <taxon>Thermoprotei</taxon>
        <taxon>Sulfolobales</taxon>
        <taxon>Sulfolobaceae</taxon>
        <taxon>Acidianus</taxon>
    </lineage>
</organism>
<evidence type="ECO:0000313" key="2">
    <source>
        <dbReference type="EMBL" id="PVU77011.1"/>
    </source>
</evidence>
<dbReference type="PANTHER" id="PTHR34860:SF7">
    <property type="entry name" value="TRANSCRIPTION REGULATOR, SPOVT_ABRB FAMILY"/>
    <property type="match status" value="1"/>
</dbReference>
<dbReference type="InterPro" id="IPR007159">
    <property type="entry name" value="SpoVT-AbrB_dom"/>
</dbReference>
<evidence type="ECO:0000259" key="1">
    <source>
        <dbReference type="PROSITE" id="PS51740"/>
    </source>
</evidence>
<feature type="domain" description="SpoVT-AbrB" evidence="1">
    <location>
        <begin position="2"/>
        <end position="47"/>
    </location>
</feature>
<dbReference type="SUPFAM" id="SSF89447">
    <property type="entry name" value="AbrB/MazE/MraZ-like"/>
    <property type="match status" value="1"/>
</dbReference>
<comment type="caution">
    <text evidence="2">The sequence shown here is derived from an EMBL/GenBank/DDBJ whole genome shotgun (WGS) entry which is preliminary data.</text>
</comment>
<dbReference type="AlphaFoldDB" id="A0A2T9XAD4"/>
<dbReference type="InterPro" id="IPR052975">
    <property type="entry name" value="Repressor-like_regulatory"/>
</dbReference>
<dbReference type="GO" id="GO:0003677">
    <property type="term" value="F:DNA binding"/>
    <property type="evidence" value="ECO:0007669"/>
    <property type="project" value="InterPro"/>
</dbReference>
<sequence length="89" mass="10189">MTLKVEVGKKGYIIIPKDIRDLLGIKEGDKLILNVYDGKIILEPERKVDINEILKRLEEHHAKISSYAKSAKLGDLLYSSLEEEFNDFS</sequence>
<dbReference type="Pfam" id="PF04014">
    <property type="entry name" value="MazE_antitoxin"/>
    <property type="match status" value="1"/>
</dbReference>
<dbReference type="EMBL" id="QEFD01000056">
    <property type="protein sequence ID" value="PVU77011.1"/>
    <property type="molecule type" value="Genomic_DNA"/>
</dbReference>
<dbReference type="Gene3D" id="2.10.260.10">
    <property type="match status" value="1"/>
</dbReference>
<dbReference type="NCBIfam" id="TIGR01439">
    <property type="entry name" value="lp_hng_hel_AbrB"/>
    <property type="match status" value="1"/>
</dbReference>
<evidence type="ECO:0000313" key="3">
    <source>
        <dbReference type="Proteomes" id="UP000245638"/>
    </source>
</evidence>
<gene>
    <name evidence="2" type="ORF">DDW13_01585</name>
</gene>
<reference evidence="2 3" key="1">
    <citation type="journal article" date="2015" name="Appl. Environ. Microbiol.">
        <title>Nanoarchaeota, Their Sulfolobales Host, and Nanoarchaeota Virus Distribution across Yellowstone National Park Hot Springs.</title>
        <authorList>
            <person name="Munson-McGee J.H."/>
            <person name="Field E.K."/>
            <person name="Bateson M."/>
            <person name="Rooney C."/>
            <person name="Stepanauskas R."/>
            <person name="Young M.J."/>
        </authorList>
    </citation>
    <scope>NUCLEOTIDE SEQUENCE [LARGE SCALE GENOMIC DNA]</scope>
    <source>
        <strain evidence="2">SCGC AC-742_N10</strain>
    </source>
</reference>
<dbReference type="InterPro" id="IPR037914">
    <property type="entry name" value="SpoVT-AbrB_sf"/>
</dbReference>
<proteinExistence type="predicted"/>
<dbReference type="PROSITE" id="PS51740">
    <property type="entry name" value="SPOVT_ABRB"/>
    <property type="match status" value="1"/>
</dbReference>